<organism evidence="4 5">
    <name type="scientific">Ostreibacterium oceani</name>
    <dbReference type="NCBI Taxonomy" id="2654998"/>
    <lineage>
        <taxon>Bacteria</taxon>
        <taxon>Pseudomonadati</taxon>
        <taxon>Pseudomonadota</taxon>
        <taxon>Gammaproteobacteria</taxon>
        <taxon>Cardiobacteriales</taxon>
        <taxon>Ostreibacteriaceae</taxon>
        <taxon>Ostreibacterium</taxon>
    </lineage>
</organism>
<dbReference type="InterPro" id="IPR013783">
    <property type="entry name" value="Ig-like_fold"/>
</dbReference>
<feature type="transmembrane region" description="Helical" evidence="1">
    <location>
        <begin position="450"/>
        <end position="468"/>
    </location>
</feature>
<dbReference type="GO" id="GO:0005509">
    <property type="term" value="F:calcium ion binding"/>
    <property type="evidence" value="ECO:0007669"/>
    <property type="project" value="InterPro"/>
</dbReference>
<dbReference type="Pfam" id="PF17517">
    <property type="entry name" value="IgGFc_binding"/>
    <property type="match status" value="1"/>
</dbReference>
<dbReference type="SUPFAM" id="SSF49313">
    <property type="entry name" value="Cadherin-like"/>
    <property type="match status" value="8"/>
</dbReference>
<dbReference type="InParanoid" id="A0A6N7EXP5"/>
<feature type="domain" description="Dystroglycan-type cadherin-like" evidence="3">
    <location>
        <begin position="1072"/>
        <end position="1161"/>
    </location>
</feature>
<comment type="caution">
    <text evidence="4">The sequence shown here is derived from an EMBL/GenBank/DDBJ whole genome shotgun (WGS) entry which is preliminary data.</text>
</comment>
<keyword evidence="5" id="KW-1185">Reference proteome</keyword>
<accession>A0A6N7EXP5</accession>
<dbReference type="PANTHER" id="PTHR46534">
    <property type="entry name" value="IGGFC_BINDING DOMAIN-CONTAINING PROTEIN"/>
    <property type="match status" value="1"/>
</dbReference>
<keyword evidence="1" id="KW-0812">Transmembrane</keyword>
<dbReference type="CDD" id="cd00688">
    <property type="entry name" value="ISOPREN_C2_like"/>
    <property type="match status" value="1"/>
</dbReference>
<reference evidence="4 5" key="1">
    <citation type="submission" date="2019-10" db="EMBL/GenBank/DDBJ databases">
        <title>Cardiobacteriales fam. a chemoheterotrophic member of the order Cardiobacteriales, and proposal of Cardiobacteriales fam. nov.</title>
        <authorList>
            <person name="Wang C."/>
        </authorList>
    </citation>
    <scope>NUCLEOTIDE SEQUENCE [LARGE SCALE GENOMIC DNA]</scope>
    <source>
        <strain evidence="4 5">ML27</strain>
    </source>
</reference>
<dbReference type="InterPro" id="IPR015919">
    <property type="entry name" value="Cadherin-like_sf"/>
</dbReference>
<name>A0A6N7EXP5_9GAMM</name>
<dbReference type="RefSeq" id="WP_152810130.1">
    <property type="nucleotide sequence ID" value="NZ_WHNW01000004.1"/>
</dbReference>
<dbReference type="InterPro" id="IPR035234">
    <property type="entry name" value="IgGFc-bd_N"/>
</dbReference>
<feature type="domain" description="Dystroglycan-type cadherin-like" evidence="3">
    <location>
        <begin position="1440"/>
        <end position="1525"/>
    </location>
</feature>
<feature type="chain" id="PRO_5027022657" description="Dystroglycan-type cadherin-like domain-containing protein" evidence="2">
    <location>
        <begin position="21"/>
        <end position="2056"/>
    </location>
</feature>
<evidence type="ECO:0000256" key="2">
    <source>
        <dbReference type="SAM" id="SignalP"/>
    </source>
</evidence>
<sequence length="2056" mass="224400">MKLKSFFAILSLSLPFSSFAYELFELKVAVKADGVNAVEAIQLPIQAQGNTFPNNLLVTFQNNLSSDGKAIWRIDNNTGNDLANIQALNYVDLEIEEAQNTFFNETATLSALTLPDSPTIIADYSPQPANQWMADEPGYNGGTLLGAYDSFNLSDANEQGATAEDIAVLFQHDITEVKAGDAFYIEVRVSESETDKGIKQVDEASTQNYYINSIAYVKGALSLIPPVVTITAPTTLSTTNITDTTIKVTDDVGILVADVIIDSGTTAGYSGFNCTQTSPTEVDCIVTITSTGDLVVKGTDSDSLSDTDSESYNITAAATNPPVVIITAPTTNSTTEITDSTIKVTDDVGVLVADVIVESTTTTGYRDFACVQTSPTEVDCTITITSSGNLIVKGIDSDGLIDSDTARYIIGASGSTRVQKIPASSLWGLIAITVIMVFVSMKNVRMRSKFISLVLVLLLATTLFPNSANAESIDNRGKDFWVSFMKNYNNAGVAKLFAASAENGSVTVEVAALDFKETFGLIGGSVTPIILPDEVMLDGAGIKFEMGIHVTSDVDISLYGISQLQFTTDAFQAIPVPKLGTEYFMAGYTKNGSFPPEFAIIATEDDTVVDFEFNELSKLNGENPTFTQRLNKGDIYYFEYAVEDITGTKIISDKPVSVFSGNNCVNIPRDRWACDHIVEQVPDITRWGKDFLLAPLALRKNGDTIRVLAQADDTKLYVNYSHLYTLSKGEYYEFIANKASYIKTSKPSLVMQYANSQQFDGVQADPFMMLVTPVNQYTNDYLIATPSGSFADDEGGKNFINVIVRDSDKGSVLLNGQSVDSTLFKPVENTEYVYAQLPISDAQHTLTADIAFGASVYGFSTFESYGYPGGSSYLNSDVTVNPESCLSHLNIRNKPGKIQVLWPNADAAKYQITRSSSYDGTFSQVAENASDVLTFLDKDVLDQTNYFYQVTQLDSLGIPRCRSAKIVGYPPNFGKSFNLAPIITSTPPNDTQVRTPFTYQMSVNDVENSALTYELLASPDESAALNANGLLSWQPETPGEYLFALLVTDADGAKALQEFILEVYDPNRPPMITSSPVLSAMSSERYQYQVIATDPDSDALTYSMKASNNAIKIAETTGLITWDVPPSTQGAYPIEITVTDANGASVKQNYSLYINKDLPPRYTSTIVREGTTGVPYVYRITATDPEGAKVKFFFPYGAPEGMAIDANTGEINWSNPIAGTYTVTVIATDGVNNVPQSFNLTITNPTDETLTITSTPETRWTAAESYSYQVTVENAFNAPTYSLIVRNDATPIRIDESSGLVTWDYPITGSYQIQITVNDGKNIVTQNYSLSVSRSEIATNKLPPEITSTPATIHKIGTQYNYSIRAIDPEGQRLTYGLVSGPEGMNISGQNIYWRTPLKGDHLIEIKVSDGGFDVTQSYTLTVIEEQTENQPPEFADFPTGTTIEPNQPFSYQVMATDADNDSLTYYFNGGNAPSGMTINSSTGLISWSGNDEITQYRVQVAVSDGKSIVYKSFNLYIRATNKFPIFDSRPTIAIAEGDTWRYDADATDPEGETVTYFFDGEVPAGMTINSITGVVEWPNVTGGMHSVTIVATDGVNQTKQRVRLTVGSGKGSAPEITSEPMTIGKVGDAYVYQVVANDDDGNTLTYSLLQAPSGMTIDSVGGLVSWETPQSGTYTVTISVYDGFYRVTQSYTLVINAVDGNQPPVITSTYPSAVMAGNIYSYQVQATDPDDDLLSYRLENAPAGMAVNAGGLVSWQTAAGDVGNYEITIIVSDGVSETRQTIYVEIRERVEISEELKKAVAWLKTQQQADGTVTSDTTIATPYQTTDEAFRAAELIGESFLDREIRSYLANADIDTTEHIARRALYQVENNVPYTNSINRVWARYIDSATVQKNVAGYTDFDNGDVNIVDTAYALLAQAKTSKKNDQVQGAVNYLRSQQNNDGSFGMPNNQPDMYVTSIALRALVAYKNTYALNNEITLARNYLMQNYNSIRNSVHQFWQKPHVLLTLYDALPDKAVLASQVDELKSRQHRIGYWLNQEPFGTALAIQAIYKFEQ</sequence>
<gene>
    <name evidence="4" type="ORF">GCU85_05375</name>
</gene>
<dbReference type="CDD" id="cd11304">
    <property type="entry name" value="Cadherin_repeat"/>
    <property type="match status" value="2"/>
</dbReference>
<dbReference type="Pfam" id="PF05345">
    <property type="entry name" value="He_PIG"/>
    <property type="match status" value="6"/>
</dbReference>
<evidence type="ECO:0000313" key="5">
    <source>
        <dbReference type="Proteomes" id="UP000471298"/>
    </source>
</evidence>
<feature type="signal peptide" evidence="2">
    <location>
        <begin position="1"/>
        <end position="20"/>
    </location>
</feature>
<dbReference type="PANTHER" id="PTHR46534:SF1">
    <property type="entry name" value="IGGFC-BINDING PROTEIN N-TERMINAL DOMAIN-CONTAINING PROTEIN"/>
    <property type="match status" value="1"/>
</dbReference>
<evidence type="ECO:0000259" key="3">
    <source>
        <dbReference type="SMART" id="SM00736"/>
    </source>
</evidence>
<dbReference type="InterPro" id="IPR006644">
    <property type="entry name" value="Cadg"/>
</dbReference>
<dbReference type="Gene3D" id="1.50.10.20">
    <property type="match status" value="1"/>
</dbReference>
<dbReference type="SUPFAM" id="SSF48239">
    <property type="entry name" value="Terpenoid cyclases/Protein prenyltransferases"/>
    <property type="match status" value="1"/>
</dbReference>
<evidence type="ECO:0000256" key="1">
    <source>
        <dbReference type="SAM" id="Phobius"/>
    </source>
</evidence>
<proteinExistence type="predicted"/>
<dbReference type="Proteomes" id="UP000471298">
    <property type="component" value="Unassembled WGS sequence"/>
</dbReference>
<feature type="domain" description="Dystroglycan-type cadherin-like" evidence="3">
    <location>
        <begin position="981"/>
        <end position="1070"/>
    </location>
</feature>
<dbReference type="InterPro" id="IPR008930">
    <property type="entry name" value="Terpenoid_cyclase/PrenylTrfase"/>
</dbReference>
<keyword evidence="1" id="KW-1133">Transmembrane helix</keyword>
<protein>
    <recommendedName>
        <fullName evidence="3">Dystroglycan-type cadherin-like domain-containing protein</fullName>
    </recommendedName>
</protein>
<keyword evidence="1" id="KW-0472">Membrane</keyword>
<keyword evidence="2" id="KW-0732">Signal</keyword>
<evidence type="ECO:0000313" key="4">
    <source>
        <dbReference type="EMBL" id="MPV86159.1"/>
    </source>
</evidence>
<feature type="transmembrane region" description="Helical" evidence="1">
    <location>
        <begin position="421"/>
        <end position="438"/>
    </location>
</feature>
<dbReference type="GO" id="GO:0016020">
    <property type="term" value="C:membrane"/>
    <property type="evidence" value="ECO:0007669"/>
    <property type="project" value="InterPro"/>
</dbReference>
<dbReference type="EMBL" id="WHNW01000004">
    <property type="protein sequence ID" value="MPV86159.1"/>
    <property type="molecule type" value="Genomic_DNA"/>
</dbReference>
<dbReference type="Gene3D" id="2.60.40.10">
    <property type="entry name" value="Immunoglobulins"/>
    <property type="match status" value="10"/>
</dbReference>
<dbReference type="SMART" id="SM00736">
    <property type="entry name" value="CADG"/>
    <property type="match status" value="3"/>
</dbReference>